<dbReference type="EMBL" id="LKCN02000018">
    <property type="protein sequence ID" value="RCI08642.1"/>
    <property type="molecule type" value="Genomic_DNA"/>
</dbReference>
<feature type="compositionally biased region" description="Polar residues" evidence="1">
    <location>
        <begin position="257"/>
        <end position="267"/>
    </location>
</feature>
<feature type="compositionally biased region" description="Basic and acidic residues" evidence="1">
    <location>
        <begin position="68"/>
        <end position="79"/>
    </location>
</feature>
<dbReference type="AlphaFoldDB" id="A0A367L355"/>
<reference evidence="2 3" key="1">
    <citation type="journal article" date="2015" name="BMC Genomics">
        <title>Insights from the genome of Ophiocordyceps polyrhachis-furcata to pathogenicity and host specificity in insect fungi.</title>
        <authorList>
            <person name="Wichadakul D."/>
            <person name="Kobmoo N."/>
            <person name="Ingsriswang S."/>
            <person name="Tangphatsornruang S."/>
            <person name="Chantasingh D."/>
            <person name="Luangsa-ard J.J."/>
            <person name="Eurwilaichitr L."/>
        </authorList>
    </citation>
    <scope>NUCLEOTIDE SEQUENCE [LARGE SCALE GENOMIC DNA]</scope>
    <source>
        <strain evidence="2 3">BCC 54312</strain>
    </source>
</reference>
<proteinExistence type="predicted"/>
<evidence type="ECO:0000256" key="1">
    <source>
        <dbReference type="SAM" id="MobiDB-lite"/>
    </source>
</evidence>
<protein>
    <submittedName>
        <fullName evidence="2">Uncharacterized protein</fullName>
    </submittedName>
</protein>
<evidence type="ECO:0000313" key="2">
    <source>
        <dbReference type="EMBL" id="RCI08642.1"/>
    </source>
</evidence>
<evidence type="ECO:0000313" key="3">
    <source>
        <dbReference type="Proteomes" id="UP000253664"/>
    </source>
</evidence>
<sequence length="397" mass="42962">MSTRKRSDLHQEARPSPSQSKSDPPKTPKPPTVEQGQSSPSKGDERPQLGQGQGQPSATGSEKLQPTNKRDFSDLERPAKGGKRRVKLKVGPAIQSSTDAFGKQQPAAKQASSQEQMSRPTVQKPLPAVQTTGQTRQPMIQAPQPMAQTRLPMMQTPQGILQAPWPMAHMPQPMAQPMAQAPWPMAQNSLPAANEARYPAPASSAPPVFKKNMSFASLKPQFPDKPPTTFSNTPSATLPPPPTAQTSNSMAGAVGSITPTELPSASEQQRKTLIKLRATQLLVESGLAVSHSTLTLTDLVHAERIVFHLWMRIGQTCTLPTLVINQLGRTELAGYNAGKKHPFETFHPLSYPFHPASMGRTDSIKEEDSEETLFYTATLNTTLEPAATHCHGSQASC</sequence>
<feature type="region of interest" description="Disordered" evidence="1">
    <location>
        <begin position="1"/>
        <end position="137"/>
    </location>
</feature>
<name>A0A367L355_9HYPO</name>
<gene>
    <name evidence="2" type="ORF">L249_4683</name>
</gene>
<organism evidence="2 3">
    <name type="scientific">Ophiocordyceps polyrhachis-furcata BCC 54312</name>
    <dbReference type="NCBI Taxonomy" id="1330021"/>
    <lineage>
        <taxon>Eukaryota</taxon>
        <taxon>Fungi</taxon>
        <taxon>Dikarya</taxon>
        <taxon>Ascomycota</taxon>
        <taxon>Pezizomycotina</taxon>
        <taxon>Sordariomycetes</taxon>
        <taxon>Hypocreomycetidae</taxon>
        <taxon>Hypocreales</taxon>
        <taxon>Ophiocordycipitaceae</taxon>
        <taxon>Ophiocordyceps</taxon>
    </lineage>
</organism>
<accession>A0A367L355</accession>
<comment type="caution">
    <text evidence="2">The sequence shown here is derived from an EMBL/GenBank/DDBJ whole genome shotgun (WGS) entry which is preliminary data.</text>
</comment>
<feature type="region of interest" description="Disordered" evidence="1">
    <location>
        <begin position="220"/>
        <end position="268"/>
    </location>
</feature>
<dbReference type="Proteomes" id="UP000253664">
    <property type="component" value="Unassembled WGS sequence"/>
</dbReference>
<feature type="compositionally biased region" description="Basic and acidic residues" evidence="1">
    <location>
        <begin position="1"/>
        <end position="13"/>
    </location>
</feature>
<dbReference type="OrthoDB" id="4928220at2759"/>
<keyword evidence="3" id="KW-1185">Reference proteome</keyword>
<feature type="compositionally biased region" description="Polar residues" evidence="1">
    <location>
        <begin position="54"/>
        <end position="67"/>
    </location>
</feature>
<feature type="compositionally biased region" description="Low complexity" evidence="1">
    <location>
        <begin position="103"/>
        <end position="116"/>
    </location>
</feature>